<accession>A0A2H3E6Y7</accession>
<proteinExistence type="predicted"/>
<dbReference type="EMBL" id="KZ293650">
    <property type="protein sequence ID" value="PBK96333.1"/>
    <property type="molecule type" value="Genomic_DNA"/>
</dbReference>
<dbReference type="AlphaFoldDB" id="A0A2H3E6Y7"/>
<name>A0A2H3E6Y7_ARMGA</name>
<sequence length="79" mass="9060">MMNFVRSGKCWSRLVEIDGQKHARTLALHRQAGPLTSLPASPKMARRIRKDVDDSAAFDRLWLTLATYLGAHFYVMPTW</sequence>
<organism evidence="1 2">
    <name type="scientific">Armillaria gallica</name>
    <name type="common">Bulbous honey fungus</name>
    <name type="synonym">Armillaria bulbosa</name>
    <dbReference type="NCBI Taxonomy" id="47427"/>
    <lineage>
        <taxon>Eukaryota</taxon>
        <taxon>Fungi</taxon>
        <taxon>Dikarya</taxon>
        <taxon>Basidiomycota</taxon>
        <taxon>Agaricomycotina</taxon>
        <taxon>Agaricomycetes</taxon>
        <taxon>Agaricomycetidae</taxon>
        <taxon>Agaricales</taxon>
        <taxon>Marasmiineae</taxon>
        <taxon>Physalacriaceae</taxon>
        <taxon>Armillaria</taxon>
    </lineage>
</organism>
<evidence type="ECO:0000313" key="1">
    <source>
        <dbReference type="EMBL" id="PBK96333.1"/>
    </source>
</evidence>
<keyword evidence="2" id="KW-1185">Reference proteome</keyword>
<reference evidence="2" key="1">
    <citation type="journal article" date="2017" name="Nat. Ecol. Evol.">
        <title>Genome expansion and lineage-specific genetic innovations in the forest pathogenic fungi Armillaria.</title>
        <authorList>
            <person name="Sipos G."/>
            <person name="Prasanna A.N."/>
            <person name="Walter M.C."/>
            <person name="O'Connor E."/>
            <person name="Balint B."/>
            <person name="Krizsan K."/>
            <person name="Kiss B."/>
            <person name="Hess J."/>
            <person name="Varga T."/>
            <person name="Slot J."/>
            <person name="Riley R."/>
            <person name="Boka B."/>
            <person name="Rigling D."/>
            <person name="Barry K."/>
            <person name="Lee J."/>
            <person name="Mihaltcheva S."/>
            <person name="LaButti K."/>
            <person name="Lipzen A."/>
            <person name="Waldron R."/>
            <person name="Moloney N.M."/>
            <person name="Sperisen C."/>
            <person name="Kredics L."/>
            <person name="Vagvoelgyi C."/>
            <person name="Patrignani A."/>
            <person name="Fitzpatrick D."/>
            <person name="Nagy I."/>
            <person name="Doyle S."/>
            <person name="Anderson J.B."/>
            <person name="Grigoriev I.V."/>
            <person name="Gueldener U."/>
            <person name="Muensterkoetter M."/>
            <person name="Nagy L.G."/>
        </authorList>
    </citation>
    <scope>NUCLEOTIDE SEQUENCE [LARGE SCALE GENOMIC DNA]</scope>
    <source>
        <strain evidence="2">Ar21-2</strain>
    </source>
</reference>
<evidence type="ECO:0000313" key="2">
    <source>
        <dbReference type="Proteomes" id="UP000217790"/>
    </source>
</evidence>
<gene>
    <name evidence="1" type="ORF">ARMGADRAFT_692304</name>
</gene>
<protein>
    <submittedName>
        <fullName evidence="1">Uncharacterized protein</fullName>
    </submittedName>
</protein>
<dbReference type="InParanoid" id="A0A2H3E6Y7"/>
<dbReference type="Proteomes" id="UP000217790">
    <property type="component" value="Unassembled WGS sequence"/>
</dbReference>